<evidence type="ECO:0000256" key="1">
    <source>
        <dbReference type="SAM" id="MobiDB-lite"/>
    </source>
</evidence>
<dbReference type="EnsemblMetazoa" id="PPA19637.1">
    <property type="protein sequence ID" value="PPA19637.1"/>
    <property type="gene ID" value="WBGene00109191"/>
</dbReference>
<protein>
    <submittedName>
        <fullName evidence="2">Uncharacterized protein</fullName>
    </submittedName>
</protein>
<proteinExistence type="predicted"/>
<accession>A0A8R1UGG0</accession>
<dbReference type="AlphaFoldDB" id="A0A2A6BJU2"/>
<feature type="region of interest" description="Disordered" evidence="1">
    <location>
        <begin position="280"/>
        <end position="312"/>
    </location>
</feature>
<evidence type="ECO:0000313" key="2">
    <source>
        <dbReference type="EnsemblMetazoa" id="PPA19637.1"/>
    </source>
</evidence>
<dbReference type="Proteomes" id="UP000005239">
    <property type="component" value="Unassembled WGS sequence"/>
</dbReference>
<keyword evidence="3" id="KW-1185">Reference proteome</keyword>
<reference evidence="3" key="1">
    <citation type="journal article" date="2008" name="Nat. Genet.">
        <title>The Pristionchus pacificus genome provides a unique perspective on nematode lifestyle and parasitism.</title>
        <authorList>
            <person name="Dieterich C."/>
            <person name="Clifton S.W."/>
            <person name="Schuster L.N."/>
            <person name="Chinwalla A."/>
            <person name="Delehaunty K."/>
            <person name="Dinkelacker I."/>
            <person name="Fulton L."/>
            <person name="Fulton R."/>
            <person name="Godfrey J."/>
            <person name="Minx P."/>
            <person name="Mitreva M."/>
            <person name="Roeseler W."/>
            <person name="Tian H."/>
            <person name="Witte H."/>
            <person name="Yang S.P."/>
            <person name="Wilson R.K."/>
            <person name="Sommer R.J."/>
        </authorList>
    </citation>
    <scope>NUCLEOTIDE SEQUENCE [LARGE SCALE GENOMIC DNA]</scope>
    <source>
        <strain evidence="3">PS312</strain>
    </source>
</reference>
<evidence type="ECO:0000313" key="3">
    <source>
        <dbReference type="Proteomes" id="UP000005239"/>
    </source>
</evidence>
<accession>A0A2A6BJU2</accession>
<gene>
    <name evidence="2" type="primary">WBGene00109191</name>
</gene>
<reference evidence="2" key="2">
    <citation type="submission" date="2022-06" db="UniProtKB">
        <authorList>
            <consortium name="EnsemblMetazoa"/>
        </authorList>
    </citation>
    <scope>IDENTIFICATION</scope>
    <source>
        <strain evidence="2">PS312</strain>
    </source>
</reference>
<sequence length="598" mass="70258">MDAMDPMDKVLSLSQCMDMIIDADDTRDSWRCIEALSPAWYALVREHRKKLPSILALSFHLRKDIIHVSMQVDRQLEAEFTRIIPDECPGRITQNAWTTKYEWALHGDDRSIDFLFRRIFQNTNHIRSLILSHLDKRWLRRTREQMTHVTVDTFRVANPDYLIKQSLMLAEVVRRTDTQQFVLTDECIEDGQDMRDFLMSICAIVRVVEINLGDDGSIASQGEFWERVAQEVIEKGSSFRLENRGAKLIDQWPSFIDFIRITGQDCYRGKKIVGPQQCSWGAEKREEKENERRWEHSSNAEATVKRKPQSEEEIAPRLPLEVMPQCNKNAMVPLDTLGNPLSEVLLLPEYIDMIIEADNGKSLRSMERISPPWYARVRAYRARLPEIKTLSVHLITDVIYVGMSIDTKKAQERFNQILPEDCYAQISQNGTTTMYEWFLHKYDPSINRLFRRLFNNTSHINHLILTELNRKWLKRVQKSMLHVSVGKFQMVNPVYFIKQSKILAEVVRRTDVEEFTFTDPWIEHREEMRGFLLSITDVVQLVHIDLTDDSFIDSVDNRIFWSRVNFEITEKGSKLQITNRGYNIIDPFLYFLRLFDPL</sequence>
<name>A0A2A6BJU2_PRIPA</name>
<feature type="compositionally biased region" description="Basic and acidic residues" evidence="1">
    <location>
        <begin position="282"/>
        <end position="298"/>
    </location>
</feature>
<organism evidence="2 3">
    <name type="scientific">Pristionchus pacificus</name>
    <name type="common">Parasitic nematode worm</name>
    <dbReference type="NCBI Taxonomy" id="54126"/>
    <lineage>
        <taxon>Eukaryota</taxon>
        <taxon>Metazoa</taxon>
        <taxon>Ecdysozoa</taxon>
        <taxon>Nematoda</taxon>
        <taxon>Chromadorea</taxon>
        <taxon>Rhabditida</taxon>
        <taxon>Rhabditina</taxon>
        <taxon>Diplogasteromorpha</taxon>
        <taxon>Diplogasteroidea</taxon>
        <taxon>Neodiplogasteridae</taxon>
        <taxon>Pristionchus</taxon>
    </lineage>
</organism>